<evidence type="ECO:0000256" key="2">
    <source>
        <dbReference type="ARBA" id="ARBA00022481"/>
    </source>
</evidence>
<dbReference type="NCBIfam" id="TIGR02532">
    <property type="entry name" value="IV_pilin_GFxxxE"/>
    <property type="match status" value="1"/>
</dbReference>
<evidence type="ECO:0000256" key="6">
    <source>
        <dbReference type="SAM" id="Phobius"/>
    </source>
</evidence>
<dbReference type="EMBL" id="VBTY01000032">
    <property type="protein sequence ID" value="MDG3494080.1"/>
    <property type="molecule type" value="Genomic_DNA"/>
</dbReference>
<reference evidence="7" key="1">
    <citation type="submission" date="2019-05" db="EMBL/GenBank/DDBJ databases">
        <title>Whole genome sequencing of Pseudanabaena catenata USMAC16.</title>
        <authorList>
            <person name="Khan Z."/>
            <person name="Omar W.M."/>
            <person name="Convey P."/>
            <person name="Merican F."/>
            <person name="Najimudin N."/>
        </authorList>
    </citation>
    <scope>NUCLEOTIDE SEQUENCE</scope>
    <source>
        <strain evidence="7">USMAC16</strain>
    </source>
</reference>
<keyword evidence="8" id="KW-1185">Reference proteome</keyword>
<comment type="caution">
    <text evidence="7">The sequence shown here is derived from an EMBL/GenBank/DDBJ whole genome shotgun (WGS) entry which is preliminary data.</text>
</comment>
<keyword evidence="4 6" id="KW-1133">Transmembrane helix</keyword>
<dbReference type="Gene3D" id="3.30.700.10">
    <property type="entry name" value="Glycoprotein, Type 4 Pilin"/>
    <property type="match status" value="1"/>
</dbReference>
<dbReference type="InterPro" id="IPR045584">
    <property type="entry name" value="Pilin-like"/>
</dbReference>
<dbReference type="SUPFAM" id="SSF54523">
    <property type="entry name" value="Pili subunits"/>
    <property type="match status" value="1"/>
</dbReference>
<evidence type="ECO:0000313" key="8">
    <source>
        <dbReference type="Proteomes" id="UP001152872"/>
    </source>
</evidence>
<keyword evidence="2" id="KW-0488">Methylation</keyword>
<dbReference type="PANTHER" id="PTHR30093:SF44">
    <property type="entry name" value="TYPE II SECRETION SYSTEM CORE PROTEIN G"/>
    <property type="match status" value="1"/>
</dbReference>
<evidence type="ECO:0000256" key="1">
    <source>
        <dbReference type="ARBA" id="ARBA00004167"/>
    </source>
</evidence>
<dbReference type="Pfam" id="PF07963">
    <property type="entry name" value="N_methyl"/>
    <property type="match status" value="1"/>
</dbReference>
<dbReference type="PROSITE" id="PS00409">
    <property type="entry name" value="PROKAR_NTER_METHYL"/>
    <property type="match status" value="1"/>
</dbReference>
<organism evidence="7 8">
    <name type="scientific">Pseudanabaena catenata USMAC16</name>
    <dbReference type="NCBI Taxonomy" id="1855837"/>
    <lineage>
        <taxon>Bacteria</taxon>
        <taxon>Bacillati</taxon>
        <taxon>Cyanobacteriota</taxon>
        <taxon>Cyanophyceae</taxon>
        <taxon>Pseudanabaenales</taxon>
        <taxon>Pseudanabaenaceae</taxon>
        <taxon>Pseudanabaena</taxon>
    </lineage>
</organism>
<dbReference type="GO" id="GO:0016020">
    <property type="term" value="C:membrane"/>
    <property type="evidence" value="ECO:0007669"/>
    <property type="project" value="UniProtKB-SubCell"/>
</dbReference>
<evidence type="ECO:0000256" key="4">
    <source>
        <dbReference type="ARBA" id="ARBA00022989"/>
    </source>
</evidence>
<comment type="subcellular location">
    <subcellularLocation>
        <location evidence="1">Membrane</location>
        <topology evidence="1">Single-pass membrane protein</topology>
    </subcellularLocation>
</comment>
<dbReference type="RefSeq" id="WP_009626142.1">
    <property type="nucleotide sequence ID" value="NZ_VBTY01000032.1"/>
</dbReference>
<dbReference type="Pfam" id="PF16734">
    <property type="entry name" value="Pilin_GH"/>
    <property type="match status" value="1"/>
</dbReference>
<proteinExistence type="predicted"/>
<gene>
    <name evidence="7" type="ORF">FEV09_05865</name>
</gene>
<feature type="transmembrane region" description="Helical" evidence="6">
    <location>
        <begin position="25"/>
        <end position="47"/>
    </location>
</feature>
<dbReference type="InterPro" id="IPR012902">
    <property type="entry name" value="N_methyl_site"/>
</dbReference>
<evidence type="ECO:0000313" key="7">
    <source>
        <dbReference type="EMBL" id="MDG3494080.1"/>
    </source>
</evidence>
<evidence type="ECO:0000256" key="5">
    <source>
        <dbReference type="ARBA" id="ARBA00023136"/>
    </source>
</evidence>
<accession>A0A9X4M7N6</accession>
<dbReference type="PANTHER" id="PTHR30093">
    <property type="entry name" value="GENERAL SECRETION PATHWAY PROTEIN G"/>
    <property type="match status" value="1"/>
</dbReference>
<keyword evidence="5 6" id="KW-0472">Membrane</keyword>
<evidence type="ECO:0000256" key="3">
    <source>
        <dbReference type="ARBA" id="ARBA00022692"/>
    </source>
</evidence>
<dbReference type="AlphaFoldDB" id="A0A9X4M7N6"/>
<dbReference type="Proteomes" id="UP001152872">
    <property type="component" value="Unassembled WGS sequence"/>
</dbReference>
<protein>
    <submittedName>
        <fullName evidence="7">Type IV pilin-like G/H family protein</fullName>
    </submittedName>
</protein>
<sequence length="213" mass="21675">MKSEFKTKLIQHILNKKNGEKGFTLIELLVVIIIIGILAAIALPSFLNQASKARQSEAKTYVGSLNRGQQAYYLEKQQFAPSLATLAVGVALTTANYGYTTGFDTTSGALVAGKNQSTVTSVAIPGASQNTPGALAGAATSNLKGYIGGVSISTPTGSNEATSLATLCEQNLAPVNSPAATALYTTSSALTFAAASAPACTITGPAVPSTSIQ</sequence>
<dbReference type="InterPro" id="IPR031975">
    <property type="entry name" value="Pilin_GH"/>
</dbReference>
<keyword evidence="3 6" id="KW-0812">Transmembrane</keyword>
<name>A0A9X4M7N6_9CYAN</name>